<dbReference type="EMBL" id="JBHMAS010000004">
    <property type="protein sequence ID" value="MFB9778843.1"/>
    <property type="molecule type" value="Genomic_DNA"/>
</dbReference>
<proteinExistence type="predicted"/>
<dbReference type="RefSeq" id="WP_378373945.1">
    <property type="nucleotide sequence ID" value="NZ_JBHMAS010000004.1"/>
</dbReference>
<accession>A0ABV5X8R0</accession>
<evidence type="ECO:0000256" key="1">
    <source>
        <dbReference type="SAM" id="MobiDB-lite"/>
    </source>
</evidence>
<reference evidence="2 3" key="1">
    <citation type="submission" date="2024-09" db="EMBL/GenBank/DDBJ databases">
        <authorList>
            <person name="Sun Q."/>
            <person name="Mori K."/>
        </authorList>
    </citation>
    <scope>NUCLEOTIDE SEQUENCE [LARGE SCALE GENOMIC DNA]</scope>
    <source>
        <strain evidence="2 3">JCM 11411</strain>
    </source>
</reference>
<protein>
    <submittedName>
        <fullName evidence="2">Uncharacterized protein</fullName>
    </submittedName>
</protein>
<sequence>MDEIRTLQWQFAGAKEEHLPRPMAEILRQGFAKREQAKLDRDKRAAQAAEAPKKVIDIREEIARRQRGEMPTSAPKASNPKALEIREKLARAKAANQ</sequence>
<name>A0ABV5X8R0_9NOCA</name>
<evidence type="ECO:0000313" key="2">
    <source>
        <dbReference type="EMBL" id="MFB9778843.1"/>
    </source>
</evidence>
<organism evidence="2 3">
    <name type="scientific">Rhodococcus baikonurensis</name>
    <dbReference type="NCBI Taxonomy" id="172041"/>
    <lineage>
        <taxon>Bacteria</taxon>
        <taxon>Bacillati</taxon>
        <taxon>Actinomycetota</taxon>
        <taxon>Actinomycetes</taxon>
        <taxon>Mycobacteriales</taxon>
        <taxon>Nocardiaceae</taxon>
        <taxon>Rhodococcus</taxon>
        <taxon>Rhodococcus erythropolis group</taxon>
    </lineage>
</organism>
<keyword evidence="3" id="KW-1185">Reference proteome</keyword>
<evidence type="ECO:0000313" key="3">
    <source>
        <dbReference type="Proteomes" id="UP001589587"/>
    </source>
</evidence>
<gene>
    <name evidence="2" type="ORF">ACFFQ6_04070</name>
</gene>
<comment type="caution">
    <text evidence="2">The sequence shown here is derived from an EMBL/GenBank/DDBJ whole genome shotgun (WGS) entry which is preliminary data.</text>
</comment>
<feature type="region of interest" description="Disordered" evidence="1">
    <location>
        <begin position="63"/>
        <end position="83"/>
    </location>
</feature>
<dbReference type="Proteomes" id="UP001589587">
    <property type="component" value="Unassembled WGS sequence"/>
</dbReference>